<dbReference type="GO" id="GO:0016010">
    <property type="term" value="C:dystrophin-associated glycoprotein complex"/>
    <property type="evidence" value="ECO:0007669"/>
    <property type="project" value="TreeGrafter"/>
</dbReference>
<evidence type="ECO:0000256" key="11">
    <source>
        <dbReference type="ARBA" id="ARBA00023136"/>
    </source>
</evidence>
<evidence type="ECO:0000256" key="10">
    <source>
        <dbReference type="ARBA" id="ARBA00022949"/>
    </source>
</evidence>
<evidence type="ECO:0000313" key="16">
    <source>
        <dbReference type="EnsemblMetazoa" id="XP_016836630"/>
    </source>
</evidence>
<dbReference type="Gene3D" id="2.30.42.10">
    <property type="match status" value="1"/>
</dbReference>
<evidence type="ECO:0000256" key="13">
    <source>
        <dbReference type="ARBA" id="ARBA00023212"/>
    </source>
</evidence>
<feature type="region of interest" description="Disordered" evidence="14">
    <location>
        <begin position="98"/>
        <end position="141"/>
    </location>
</feature>
<reference evidence="16" key="1">
    <citation type="submission" date="2021-01" db="UniProtKB">
        <authorList>
            <consortium name="EnsemblMetazoa"/>
        </authorList>
    </citation>
    <scope>IDENTIFICATION</scope>
</reference>
<keyword evidence="7" id="KW-0677">Repeat</keyword>
<comment type="similarity">
    <text evidence="4">Belongs to the syntrophin family.</text>
</comment>
<keyword evidence="6" id="KW-0597">Phosphoprotein</keyword>
<keyword evidence="9" id="KW-0112">Calmodulin-binding</keyword>
<dbReference type="GO" id="GO:0003779">
    <property type="term" value="F:actin binding"/>
    <property type="evidence" value="ECO:0007669"/>
    <property type="project" value="UniProtKB-KW"/>
</dbReference>
<evidence type="ECO:0000256" key="9">
    <source>
        <dbReference type="ARBA" id="ARBA00022860"/>
    </source>
</evidence>
<dbReference type="Gene3D" id="2.30.29.30">
    <property type="entry name" value="Pleckstrin-homology domain (PH domain)/Phosphotyrosine-binding domain (PTB)"/>
    <property type="match status" value="1"/>
</dbReference>
<dbReference type="InterPro" id="IPR041428">
    <property type="entry name" value="PHsplit_syntrophin"/>
</dbReference>
<keyword evidence="12" id="KW-0009">Actin-binding</keyword>
<dbReference type="PANTHER" id="PTHR10554">
    <property type="entry name" value="SYNTROPHIN"/>
    <property type="match status" value="1"/>
</dbReference>
<dbReference type="AlphaFoldDB" id="A0A7M7IKF6"/>
<dbReference type="SUPFAM" id="SSF50729">
    <property type="entry name" value="PH domain-like"/>
    <property type="match status" value="1"/>
</dbReference>
<keyword evidence="10" id="KW-0965">Cell junction</keyword>
<keyword evidence="11" id="KW-0472">Membrane</keyword>
<accession>A0A7M7IKF6</accession>
<feature type="compositionally biased region" description="Low complexity" evidence="14">
    <location>
        <begin position="363"/>
        <end position="379"/>
    </location>
</feature>
<gene>
    <name evidence="16" type="primary">100121317</name>
</gene>
<dbReference type="Proteomes" id="UP000002358">
    <property type="component" value="Chromosome 1"/>
</dbReference>
<evidence type="ECO:0000256" key="1">
    <source>
        <dbReference type="ARBA" id="ARBA00004184"/>
    </source>
</evidence>
<dbReference type="InterPro" id="IPR001478">
    <property type="entry name" value="PDZ"/>
</dbReference>
<dbReference type="PROSITE" id="PS50106">
    <property type="entry name" value="PDZ"/>
    <property type="match status" value="1"/>
</dbReference>
<feature type="region of interest" description="Disordered" evidence="14">
    <location>
        <begin position="1"/>
        <end position="36"/>
    </location>
</feature>
<dbReference type="PANTHER" id="PTHR10554:SF12">
    <property type="entry name" value="IP02644P"/>
    <property type="match status" value="1"/>
</dbReference>
<evidence type="ECO:0000256" key="12">
    <source>
        <dbReference type="ARBA" id="ARBA00023203"/>
    </source>
</evidence>
<feature type="compositionally biased region" description="Low complexity" evidence="14">
    <location>
        <begin position="98"/>
        <end position="129"/>
    </location>
</feature>
<dbReference type="InterPro" id="IPR015482">
    <property type="entry name" value="Syntrophin"/>
</dbReference>
<evidence type="ECO:0000256" key="8">
    <source>
        <dbReference type="ARBA" id="ARBA00022837"/>
    </source>
</evidence>
<dbReference type="SUPFAM" id="SSF50156">
    <property type="entry name" value="PDZ domain-like"/>
    <property type="match status" value="1"/>
</dbReference>
<dbReference type="InterPro" id="IPR011993">
    <property type="entry name" value="PH-like_dom_sf"/>
</dbReference>
<evidence type="ECO:0000256" key="7">
    <source>
        <dbReference type="ARBA" id="ARBA00022737"/>
    </source>
</evidence>
<dbReference type="SMR" id="A0A7M7IKF6"/>
<comment type="subcellular location">
    <subcellularLocation>
        <location evidence="3">Cell junction</location>
    </subcellularLocation>
    <subcellularLocation>
        <location evidence="2">Cytoplasm</location>
        <location evidence="2">Cytoskeleton</location>
    </subcellularLocation>
    <subcellularLocation>
        <location evidence="1">Endomembrane system</location>
        <topology evidence="1">Peripheral membrane protein</topology>
    </subcellularLocation>
</comment>
<evidence type="ECO:0000313" key="17">
    <source>
        <dbReference type="Proteomes" id="UP000002358"/>
    </source>
</evidence>
<keyword evidence="17" id="KW-1185">Reference proteome</keyword>
<dbReference type="InterPro" id="IPR055108">
    <property type="entry name" value="Syntrophin_4th"/>
</dbReference>
<feature type="domain" description="PDZ" evidence="15">
    <location>
        <begin position="148"/>
        <end position="231"/>
    </location>
</feature>
<evidence type="ECO:0000256" key="4">
    <source>
        <dbReference type="ARBA" id="ARBA00010798"/>
    </source>
</evidence>
<dbReference type="GO" id="GO:0070161">
    <property type="term" value="C:anchoring junction"/>
    <property type="evidence" value="ECO:0007669"/>
    <property type="project" value="UniProtKB-SubCell"/>
</dbReference>
<evidence type="ECO:0000256" key="14">
    <source>
        <dbReference type="SAM" id="MobiDB-lite"/>
    </source>
</evidence>
<sequence>MPAHTRKTRASYEEIEMVELSGSSGAGSQQPQQPAAQVPLSMLMGLASGSSSSSSSAATGASSGISSRAGILETQVRGQWYRVFVSLEDDYLSISLDESCDSSSGSSTASAVTTTGNGLNNGNNLNNNNIDSLGDPDVPDSVANQKRTVRVVKSDNNGLGISIKGGKENKMPILISKIFKGMAADATEQLYVGDAILAVNGEDLREATHDEAVKALKRAGKIVELEVKYLREVTPYFRKASIIQEVGWELQRGFLSATPPPPKSPPRADTRYLPLQLCRLTRSHPSADPEGRVLELHSPDGVHECWLRAADSTEASVWFNALHSALAALTLKALRLASALPDPPQLQHIGWLARRHCIQNGRASSESSEDGAGSSASTSRGGGGGAGSSYGTGCAGGWRSVFGAVSGRELRLYECAPWSPEAWASPSITCPLIATRLVSSPAKPNEASCSSSNNHQYGATFAVRVGTIDGVITHNLRAETRRDLAAWARAIVQGCHSAAHSLREYTVRCVWQGRACQLVVHHEEGFALYAAGTRGVTGNGISPGSPPTPLWRRPFEKLRMSADDGARLLWLDFGGDDAEIELDLESCPKPIVFVLHNFLSAKIHRLGLSA</sequence>
<dbReference type="GO" id="GO:0005198">
    <property type="term" value="F:structural molecule activity"/>
    <property type="evidence" value="ECO:0007669"/>
    <property type="project" value="InterPro"/>
</dbReference>
<dbReference type="GO" id="GO:0005856">
    <property type="term" value="C:cytoskeleton"/>
    <property type="evidence" value="ECO:0007669"/>
    <property type="project" value="UniProtKB-SubCell"/>
</dbReference>
<organism evidence="16 17">
    <name type="scientific">Nasonia vitripennis</name>
    <name type="common">Parasitic wasp</name>
    <dbReference type="NCBI Taxonomy" id="7425"/>
    <lineage>
        <taxon>Eukaryota</taxon>
        <taxon>Metazoa</taxon>
        <taxon>Ecdysozoa</taxon>
        <taxon>Arthropoda</taxon>
        <taxon>Hexapoda</taxon>
        <taxon>Insecta</taxon>
        <taxon>Pterygota</taxon>
        <taxon>Neoptera</taxon>
        <taxon>Endopterygota</taxon>
        <taxon>Hymenoptera</taxon>
        <taxon>Apocrita</taxon>
        <taxon>Proctotrupomorpha</taxon>
        <taxon>Chalcidoidea</taxon>
        <taxon>Pteromalidae</taxon>
        <taxon>Pteromalinae</taxon>
        <taxon>Nasonia</taxon>
    </lineage>
</organism>
<dbReference type="Pfam" id="PF00595">
    <property type="entry name" value="PDZ"/>
    <property type="match status" value="1"/>
</dbReference>
<dbReference type="OrthoDB" id="409749at2759"/>
<keyword evidence="13" id="KW-0206">Cytoskeleton</keyword>
<dbReference type="Pfam" id="PF23012">
    <property type="entry name" value="Syntrophin_4th"/>
    <property type="match status" value="1"/>
</dbReference>
<evidence type="ECO:0000256" key="5">
    <source>
        <dbReference type="ARBA" id="ARBA00022490"/>
    </source>
</evidence>
<evidence type="ECO:0000256" key="6">
    <source>
        <dbReference type="ARBA" id="ARBA00022553"/>
    </source>
</evidence>
<dbReference type="InterPro" id="IPR001849">
    <property type="entry name" value="PH_domain"/>
</dbReference>
<name>A0A7M7IKF6_NASVI</name>
<dbReference type="InterPro" id="IPR036034">
    <property type="entry name" value="PDZ_sf"/>
</dbReference>
<evidence type="ECO:0000259" key="15">
    <source>
        <dbReference type="PROSITE" id="PS50106"/>
    </source>
</evidence>
<dbReference type="SMART" id="SM00228">
    <property type="entry name" value="PDZ"/>
    <property type="match status" value="1"/>
</dbReference>
<keyword evidence="5" id="KW-0963">Cytoplasm</keyword>
<keyword evidence="8" id="KW-0106">Calcium</keyword>
<dbReference type="SMART" id="SM00233">
    <property type="entry name" value="PH"/>
    <property type="match status" value="2"/>
</dbReference>
<protein>
    <recommendedName>
        <fullName evidence="15">PDZ domain-containing protein</fullName>
    </recommendedName>
</protein>
<dbReference type="CDD" id="cd06801">
    <property type="entry name" value="PDZ_syntrophin-like"/>
    <property type="match status" value="1"/>
</dbReference>
<dbReference type="InParanoid" id="A0A7M7IKF6"/>
<dbReference type="GO" id="GO:0012505">
    <property type="term" value="C:endomembrane system"/>
    <property type="evidence" value="ECO:0007669"/>
    <property type="project" value="UniProtKB-SubCell"/>
</dbReference>
<evidence type="ECO:0000256" key="2">
    <source>
        <dbReference type="ARBA" id="ARBA00004245"/>
    </source>
</evidence>
<dbReference type="EnsemblMetazoa" id="XM_016981141">
    <property type="protein sequence ID" value="XP_016836630"/>
    <property type="gene ID" value="LOC100121317"/>
</dbReference>
<dbReference type="FunFam" id="2.30.42.10:FF:000052">
    <property type="entry name" value="Syntrophin beta 1"/>
    <property type="match status" value="1"/>
</dbReference>
<dbReference type="GO" id="GO:0005516">
    <property type="term" value="F:calmodulin binding"/>
    <property type="evidence" value="ECO:0007669"/>
    <property type="project" value="UniProtKB-KW"/>
</dbReference>
<feature type="region of interest" description="Disordered" evidence="14">
    <location>
        <begin position="362"/>
        <end position="386"/>
    </location>
</feature>
<dbReference type="Pfam" id="PF18012">
    <property type="entry name" value="PH_17"/>
    <property type="match status" value="1"/>
</dbReference>
<feature type="compositionally biased region" description="Low complexity" evidence="14">
    <location>
        <begin position="21"/>
        <end position="36"/>
    </location>
</feature>
<evidence type="ECO:0000256" key="3">
    <source>
        <dbReference type="ARBA" id="ARBA00004282"/>
    </source>
</evidence>
<proteinExistence type="inferred from homology"/>
<dbReference type="FunCoup" id="A0A7M7IKF6">
    <property type="interactions" value="53"/>
</dbReference>